<reference evidence="2" key="1">
    <citation type="submission" date="2014-05" db="EMBL/GenBank/DDBJ databases">
        <authorList>
            <person name="Chronopoulou M."/>
        </authorList>
    </citation>
    <scope>NUCLEOTIDE SEQUENCE</scope>
    <source>
        <tissue evidence="2">Whole organism</tissue>
    </source>
</reference>
<evidence type="ECO:0000256" key="1">
    <source>
        <dbReference type="SAM" id="Phobius"/>
    </source>
</evidence>
<evidence type="ECO:0000313" key="2">
    <source>
        <dbReference type="EMBL" id="CDW33750.1"/>
    </source>
</evidence>
<protein>
    <submittedName>
        <fullName evidence="2">Uncharacterized protein</fullName>
    </submittedName>
</protein>
<feature type="non-terminal residue" evidence="2">
    <location>
        <position position="1"/>
    </location>
</feature>
<feature type="transmembrane region" description="Helical" evidence="1">
    <location>
        <begin position="16"/>
        <end position="46"/>
    </location>
</feature>
<dbReference type="EMBL" id="HACA01016389">
    <property type="protein sequence ID" value="CDW33750.1"/>
    <property type="molecule type" value="Transcribed_RNA"/>
</dbReference>
<keyword evidence="1" id="KW-1133">Transmembrane helix</keyword>
<keyword evidence="1" id="KW-0812">Transmembrane</keyword>
<keyword evidence="1" id="KW-0472">Membrane</keyword>
<proteinExistence type="predicted"/>
<name>A0A0K2U6R6_LEPSM</name>
<accession>A0A0K2U6R6</accession>
<organism evidence="2">
    <name type="scientific">Lepeophtheirus salmonis</name>
    <name type="common">Salmon louse</name>
    <name type="synonym">Caligus salmonis</name>
    <dbReference type="NCBI Taxonomy" id="72036"/>
    <lineage>
        <taxon>Eukaryota</taxon>
        <taxon>Metazoa</taxon>
        <taxon>Ecdysozoa</taxon>
        <taxon>Arthropoda</taxon>
        <taxon>Crustacea</taxon>
        <taxon>Multicrustacea</taxon>
        <taxon>Hexanauplia</taxon>
        <taxon>Copepoda</taxon>
        <taxon>Siphonostomatoida</taxon>
        <taxon>Caligidae</taxon>
        <taxon>Lepeophtheirus</taxon>
    </lineage>
</organism>
<sequence length="58" mass="6780">INTISDKSDSFFKTSYTFFIASLFSSIPLIHCLTEIEVIGIVFHCYKPKSQTHEDRHW</sequence>
<dbReference type="AlphaFoldDB" id="A0A0K2U6R6"/>